<keyword evidence="10" id="KW-0067">ATP-binding</keyword>
<gene>
    <name evidence="20" type="ORF">ACE1CC_17895</name>
</gene>
<dbReference type="CDD" id="cd16922">
    <property type="entry name" value="HATPase_EvgS-ArcB-TorS-like"/>
    <property type="match status" value="1"/>
</dbReference>
<feature type="domain" description="Phytochrome chromophore attachment site" evidence="16">
    <location>
        <begin position="278"/>
        <end position="414"/>
    </location>
</feature>
<evidence type="ECO:0000256" key="15">
    <source>
        <dbReference type="SAM" id="Phobius"/>
    </source>
</evidence>
<evidence type="ECO:0000256" key="1">
    <source>
        <dbReference type="ARBA" id="ARBA00000085"/>
    </source>
</evidence>
<feature type="transmembrane region" description="Helical" evidence="15">
    <location>
        <begin position="40"/>
        <end position="73"/>
    </location>
</feature>
<dbReference type="InterPro" id="IPR038318">
    <property type="entry name" value="KdpD_sf"/>
</dbReference>
<feature type="domain" description="PAS" evidence="18">
    <location>
        <begin position="124"/>
        <end position="196"/>
    </location>
</feature>
<dbReference type="Pfam" id="PF08448">
    <property type="entry name" value="PAS_4"/>
    <property type="match status" value="2"/>
</dbReference>
<evidence type="ECO:0000256" key="8">
    <source>
        <dbReference type="ARBA" id="ARBA00022741"/>
    </source>
</evidence>
<feature type="transmembrane region" description="Helical" evidence="15">
    <location>
        <begin position="85"/>
        <end position="106"/>
    </location>
</feature>
<evidence type="ECO:0000259" key="16">
    <source>
        <dbReference type="PROSITE" id="PS50046"/>
    </source>
</evidence>
<dbReference type="InterPro" id="IPR035965">
    <property type="entry name" value="PAS-like_dom_sf"/>
</dbReference>
<dbReference type="SMART" id="SM00091">
    <property type="entry name" value="PAS"/>
    <property type="match status" value="4"/>
</dbReference>
<dbReference type="EC" id="2.7.13.3" evidence="4"/>
<keyword evidence="11 15" id="KW-1133">Transmembrane helix</keyword>
<dbReference type="InterPro" id="IPR029016">
    <property type="entry name" value="GAF-like_dom_sf"/>
</dbReference>
<organism evidence="20 21">
    <name type="scientific">Floridaenema aerugineum BLCC-F46</name>
    <dbReference type="NCBI Taxonomy" id="3153654"/>
    <lineage>
        <taxon>Bacteria</taxon>
        <taxon>Bacillati</taxon>
        <taxon>Cyanobacteriota</taxon>
        <taxon>Cyanophyceae</taxon>
        <taxon>Oscillatoriophycideae</taxon>
        <taxon>Aerosakkonematales</taxon>
        <taxon>Aerosakkonemataceae</taxon>
        <taxon>Floridanema</taxon>
        <taxon>Floridanema aerugineum</taxon>
    </lineage>
</organism>
<evidence type="ECO:0000256" key="6">
    <source>
        <dbReference type="ARBA" id="ARBA00022679"/>
    </source>
</evidence>
<dbReference type="InterPro" id="IPR013656">
    <property type="entry name" value="PAS_4"/>
</dbReference>
<dbReference type="Pfam" id="PF13493">
    <property type="entry name" value="DUF4118"/>
    <property type="match status" value="1"/>
</dbReference>
<evidence type="ECO:0000256" key="11">
    <source>
        <dbReference type="ARBA" id="ARBA00022989"/>
    </source>
</evidence>
<dbReference type="SUPFAM" id="SSF47384">
    <property type="entry name" value="Homodimeric domain of signal transducing histidine kinase"/>
    <property type="match status" value="1"/>
</dbReference>
<dbReference type="Gene3D" id="3.30.565.10">
    <property type="entry name" value="Histidine kinase-like ATPase, C-terminal domain"/>
    <property type="match status" value="1"/>
</dbReference>
<feature type="domain" description="PAC" evidence="19">
    <location>
        <begin position="798"/>
        <end position="850"/>
    </location>
</feature>
<dbReference type="CDD" id="cd00130">
    <property type="entry name" value="PAS"/>
    <property type="match status" value="4"/>
</dbReference>
<evidence type="ECO:0000256" key="9">
    <source>
        <dbReference type="ARBA" id="ARBA00022777"/>
    </source>
</evidence>
<comment type="similarity">
    <text evidence="3">In the N-terminal section; belongs to the phytochrome family.</text>
</comment>
<evidence type="ECO:0000313" key="20">
    <source>
        <dbReference type="EMBL" id="MFB2878726.1"/>
    </source>
</evidence>
<comment type="caution">
    <text evidence="20">The sequence shown here is derived from an EMBL/GenBank/DDBJ whole genome shotgun (WGS) entry which is preliminary data.</text>
</comment>
<dbReference type="CDD" id="cd00082">
    <property type="entry name" value="HisKA"/>
    <property type="match status" value="1"/>
</dbReference>
<evidence type="ECO:0000256" key="14">
    <source>
        <dbReference type="SAM" id="Coils"/>
    </source>
</evidence>
<keyword evidence="13 15" id="KW-0472">Membrane</keyword>
<dbReference type="Gene3D" id="3.30.450.40">
    <property type="match status" value="1"/>
</dbReference>
<dbReference type="InterPro" id="IPR003661">
    <property type="entry name" value="HisK_dim/P_dom"/>
</dbReference>
<dbReference type="Gene3D" id="2.10.70.100">
    <property type="match status" value="1"/>
</dbReference>
<evidence type="ECO:0000313" key="21">
    <source>
        <dbReference type="Proteomes" id="UP001576774"/>
    </source>
</evidence>
<dbReference type="InterPro" id="IPR003018">
    <property type="entry name" value="GAF"/>
</dbReference>
<feature type="domain" description="PAC" evidence="19">
    <location>
        <begin position="669"/>
        <end position="723"/>
    </location>
</feature>
<dbReference type="InterPro" id="IPR036097">
    <property type="entry name" value="HisK_dim/P_sf"/>
</dbReference>
<dbReference type="SMART" id="SM00388">
    <property type="entry name" value="HisKA"/>
    <property type="match status" value="1"/>
</dbReference>
<dbReference type="EMBL" id="JBHFNQ010000136">
    <property type="protein sequence ID" value="MFB2878726.1"/>
    <property type="molecule type" value="Genomic_DNA"/>
</dbReference>
<keyword evidence="5" id="KW-0597">Phosphoprotein</keyword>
<dbReference type="InterPro" id="IPR004358">
    <property type="entry name" value="Sig_transdc_His_kin-like_C"/>
</dbReference>
<keyword evidence="21" id="KW-1185">Reference proteome</keyword>
<evidence type="ECO:0000256" key="4">
    <source>
        <dbReference type="ARBA" id="ARBA00012438"/>
    </source>
</evidence>
<protein>
    <recommendedName>
        <fullName evidence="4">histidine kinase</fullName>
        <ecNumber evidence="4">2.7.13.3</ecNumber>
    </recommendedName>
</protein>
<evidence type="ECO:0000256" key="10">
    <source>
        <dbReference type="ARBA" id="ARBA00022840"/>
    </source>
</evidence>
<dbReference type="InterPro" id="IPR005467">
    <property type="entry name" value="His_kinase_dom"/>
</dbReference>
<feature type="domain" description="PAC" evidence="19">
    <location>
        <begin position="511"/>
        <end position="563"/>
    </location>
</feature>
<reference evidence="20 21" key="1">
    <citation type="submission" date="2024-09" db="EMBL/GenBank/DDBJ databases">
        <title>Floridaenema gen nov. (Aerosakkonemataceae, Aerosakkonematales ord. nov., Cyanobacteria) from benthic tropical and subtropical fresh waters, with the description of four new species.</title>
        <authorList>
            <person name="Moretto J.A."/>
            <person name="Berthold D.E."/>
            <person name="Lefler F.W."/>
            <person name="Huang I.-S."/>
            <person name="Laughinghouse H. IV."/>
        </authorList>
    </citation>
    <scope>NUCLEOTIDE SEQUENCE [LARGE SCALE GENOMIC DNA]</scope>
    <source>
        <strain evidence="20 21">BLCC-F46</strain>
    </source>
</reference>
<keyword evidence="8" id="KW-0547">Nucleotide-binding</keyword>
<dbReference type="Pfam" id="PF01590">
    <property type="entry name" value="GAF"/>
    <property type="match status" value="1"/>
</dbReference>
<dbReference type="InterPro" id="IPR001610">
    <property type="entry name" value="PAC"/>
</dbReference>
<feature type="domain" description="PAS" evidence="18">
    <location>
        <begin position="724"/>
        <end position="794"/>
    </location>
</feature>
<dbReference type="InterPro" id="IPR000014">
    <property type="entry name" value="PAS"/>
</dbReference>
<dbReference type="PROSITE" id="PS50112">
    <property type="entry name" value="PAS"/>
    <property type="match status" value="3"/>
</dbReference>
<proteinExistence type="inferred from homology"/>
<dbReference type="Gene3D" id="1.10.287.130">
    <property type="match status" value="1"/>
</dbReference>
<evidence type="ECO:0000256" key="3">
    <source>
        <dbReference type="ARBA" id="ARBA00006402"/>
    </source>
</evidence>
<evidence type="ECO:0000259" key="18">
    <source>
        <dbReference type="PROSITE" id="PS50112"/>
    </source>
</evidence>
<evidence type="ECO:0000256" key="13">
    <source>
        <dbReference type="ARBA" id="ARBA00023136"/>
    </source>
</evidence>
<dbReference type="RefSeq" id="WP_413271786.1">
    <property type="nucleotide sequence ID" value="NZ_JBHFNQ010000136.1"/>
</dbReference>
<evidence type="ECO:0000256" key="2">
    <source>
        <dbReference type="ARBA" id="ARBA00004141"/>
    </source>
</evidence>
<dbReference type="InterPro" id="IPR013655">
    <property type="entry name" value="PAS_fold_3"/>
</dbReference>
<evidence type="ECO:0000259" key="17">
    <source>
        <dbReference type="PROSITE" id="PS50109"/>
    </source>
</evidence>
<feature type="coiled-coil region" evidence="14">
    <location>
        <begin position="551"/>
        <end position="585"/>
    </location>
</feature>
<feature type="transmembrane region" description="Helical" evidence="15">
    <location>
        <begin position="6"/>
        <end position="28"/>
    </location>
</feature>
<sequence length="1084" mass="123622">MKYRVYHLLLPYLVAIASTGIALLLTIWIKPLMTQTNSAFFYVAVIASTWYGGIYPGIVSVVLSVLAIDYFLIPPFYQWTPAFDHLLRLGIFTFVALIINLLCANLKASKYKLERLSQKLQEESAQHLKTALNAAQMGMWDWDMVTGKIIWSPEHEQLFGLAPGSFDGRYETFDSYLYPDDREGLNQAIDQSLKNHTPYDYEYRIVWADGSMHWVEGRGKAFYNQQGQPVRMSGTIMAIDARKEAVETLLATSLQLRHQFEQQRLVSEITQRIRNWLNLQDILQTTVDEVREYLKTDRVTIFRFSPGWGGTIVVESVADEWMAILPLQIYDPCIGEEYVEPFKQGLVTAKSDIYNSGISPCHVEFLAKLQVRANLVVPVLKGDRLWGLLAAHHCAAPRQWQDSEINLLRQLAAQVSVALGQSALWEQVQRELAERKQTEALLRLFAQYAPAGIAMFDRDMRYIMASQRWVDEYNLSSLESLIGRSHYEIFPEIPERWRQIHQRCLAGAIEKSEEDLFVRADGSQQWLFWEIHPWHTAKGEIGGIILFSVDITQRKQAEEALQKLNAELEQRVNERTAELNQVNDRLLKTLFKEQQTQFLLSEKAQLLDLAHDTIMTCDLNWVITFWNQGALRMYGWTSAEALGKEVYTLLQTQFPQPLAEIQAQLFEQGYWEGELVHQHRNHQSLTVASRWVLQKDAMGRPIKILEINNDITSRKQAEAALRQSEETFRSLSEFSPIGIFLCDVTGKCIYSNPVYQQIIGTSAEEALGDGWKEFVHPDDRQWVFQHWSEVVAAGKEGVFNELRYQDRQGKICYTQVRTAPIKSSDGKVILFVGTVEDITERRKIDQMKQEFISIVSHELKTPLTSIYGSLGLLAGGVFDKKPEKMKNMIDIAARQSERLVRLVNDILDLRRLESGHTKFNFKQCAAAELIQQSVDVMRSQAEQNQITLSIISCAVEVWADGDAIVQTITNLLSNAIKFSPPNSTITISAEVIPNDLLTQKEIPSSVLFSVQDQGRGIPEDKLESIFEQFQQVNSSDSREKGGTGLGLAICRNIIEHHSGKIWVKSVLNQGSTFYFTLPSQQVTM</sequence>
<dbReference type="SMART" id="SM00086">
    <property type="entry name" value="PAC"/>
    <property type="match status" value="4"/>
</dbReference>
<feature type="domain" description="PAC" evidence="19">
    <location>
        <begin position="199"/>
        <end position="251"/>
    </location>
</feature>
<dbReference type="Pfam" id="PF00512">
    <property type="entry name" value="HisKA"/>
    <property type="match status" value="1"/>
</dbReference>
<keyword evidence="9" id="KW-0418">Kinase</keyword>
<dbReference type="InterPro" id="IPR052162">
    <property type="entry name" value="Sensor_kinase/Photoreceptor"/>
</dbReference>
<dbReference type="InterPro" id="IPR025201">
    <property type="entry name" value="KdpD_TM"/>
</dbReference>
<dbReference type="InterPro" id="IPR036890">
    <property type="entry name" value="HATPase_C_sf"/>
</dbReference>
<dbReference type="SMART" id="SM00387">
    <property type="entry name" value="HATPase_c"/>
    <property type="match status" value="1"/>
</dbReference>
<dbReference type="Gene3D" id="3.30.450.20">
    <property type="entry name" value="PAS domain"/>
    <property type="match status" value="4"/>
</dbReference>
<dbReference type="SUPFAM" id="SSF55785">
    <property type="entry name" value="PYP-like sensor domain (PAS domain)"/>
    <property type="match status" value="4"/>
</dbReference>
<feature type="domain" description="Histidine kinase" evidence="17">
    <location>
        <begin position="854"/>
        <end position="1081"/>
    </location>
</feature>
<keyword evidence="6" id="KW-0808">Transferase</keyword>
<dbReference type="PRINTS" id="PR00344">
    <property type="entry name" value="BCTRLSENSOR"/>
</dbReference>
<dbReference type="SUPFAM" id="SSF55874">
    <property type="entry name" value="ATPase domain of HSP90 chaperone/DNA topoisomerase II/histidine kinase"/>
    <property type="match status" value="1"/>
</dbReference>
<accession>A0ABV4X8V2</accession>
<dbReference type="PANTHER" id="PTHR43304:SF1">
    <property type="entry name" value="PAC DOMAIN-CONTAINING PROTEIN"/>
    <property type="match status" value="1"/>
</dbReference>
<keyword evidence="14" id="KW-0175">Coiled coil</keyword>
<dbReference type="PROSITE" id="PS50046">
    <property type="entry name" value="PHYTOCHROME_2"/>
    <property type="match status" value="1"/>
</dbReference>
<dbReference type="NCBIfam" id="TIGR00229">
    <property type="entry name" value="sensory_box"/>
    <property type="match status" value="4"/>
</dbReference>
<dbReference type="PROSITE" id="PS50113">
    <property type="entry name" value="PAC"/>
    <property type="match status" value="4"/>
</dbReference>
<comment type="catalytic activity">
    <reaction evidence="1">
        <text>ATP + protein L-histidine = ADP + protein N-phospho-L-histidine.</text>
        <dbReference type="EC" id="2.7.13.3"/>
    </reaction>
</comment>
<dbReference type="PROSITE" id="PS50109">
    <property type="entry name" value="HIS_KIN"/>
    <property type="match status" value="1"/>
</dbReference>
<dbReference type="SUPFAM" id="SSF55781">
    <property type="entry name" value="GAF domain-like"/>
    <property type="match status" value="1"/>
</dbReference>
<evidence type="ECO:0000256" key="12">
    <source>
        <dbReference type="ARBA" id="ARBA00023012"/>
    </source>
</evidence>
<dbReference type="InterPro" id="IPR016132">
    <property type="entry name" value="Phyto_chromo_attachment"/>
</dbReference>
<evidence type="ECO:0000256" key="7">
    <source>
        <dbReference type="ARBA" id="ARBA00022692"/>
    </source>
</evidence>
<dbReference type="PANTHER" id="PTHR43304">
    <property type="entry name" value="PHYTOCHROME-LIKE PROTEIN CPH1"/>
    <property type="match status" value="1"/>
</dbReference>
<dbReference type="Pfam" id="PF08447">
    <property type="entry name" value="PAS_3"/>
    <property type="match status" value="2"/>
</dbReference>
<dbReference type="Gene3D" id="1.20.120.620">
    <property type="entry name" value="Backbone structure of the membrane domain of e. Coli histidine kinase receptor kdpd"/>
    <property type="match status" value="1"/>
</dbReference>
<feature type="domain" description="PAS" evidence="18">
    <location>
        <begin position="605"/>
        <end position="669"/>
    </location>
</feature>
<dbReference type="Proteomes" id="UP001576774">
    <property type="component" value="Unassembled WGS sequence"/>
</dbReference>
<dbReference type="InterPro" id="IPR003594">
    <property type="entry name" value="HATPase_dom"/>
</dbReference>
<evidence type="ECO:0000259" key="19">
    <source>
        <dbReference type="PROSITE" id="PS50113"/>
    </source>
</evidence>
<evidence type="ECO:0000256" key="5">
    <source>
        <dbReference type="ARBA" id="ARBA00022553"/>
    </source>
</evidence>
<keyword evidence="12" id="KW-0902">Two-component regulatory system</keyword>
<dbReference type="InterPro" id="IPR000700">
    <property type="entry name" value="PAS-assoc_C"/>
</dbReference>
<dbReference type="Pfam" id="PF02518">
    <property type="entry name" value="HATPase_c"/>
    <property type="match status" value="1"/>
</dbReference>
<comment type="subcellular location">
    <subcellularLocation>
        <location evidence="2">Membrane</location>
        <topology evidence="2">Multi-pass membrane protein</topology>
    </subcellularLocation>
</comment>
<dbReference type="SMART" id="SM00065">
    <property type="entry name" value="GAF"/>
    <property type="match status" value="1"/>
</dbReference>
<keyword evidence="7 15" id="KW-0812">Transmembrane</keyword>
<name>A0ABV4X8V2_9CYAN</name>